<dbReference type="GO" id="GO:0005737">
    <property type="term" value="C:cytoplasm"/>
    <property type="evidence" value="ECO:0007669"/>
    <property type="project" value="InterPro"/>
</dbReference>
<dbReference type="RefSeq" id="WP_208257985.1">
    <property type="nucleotide sequence ID" value="NZ_JAGEOJ010000009.1"/>
</dbReference>
<feature type="domain" description="Protein-arginine deiminase C-terminal" evidence="1">
    <location>
        <begin position="380"/>
        <end position="574"/>
    </location>
</feature>
<dbReference type="Pfam" id="PF03068">
    <property type="entry name" value="PAD"/>
    <property type="match status" value="3"/>
</dbReference>
<keyword evidence="3" id="KW-1185">Reference proteome</keyword>
<organism evidence="2 3">
    <name type="scientific">Actinomadura barringtoniae</name>
    <dbReference type="NCBI Taxonomy" id="1427535"/>
    <lineage>
        <taxon>Bacteria</taxon>
        <taxon>Bacillati</taxon>
        <taxon>Actinomycetota</taxon>
        <taxon>Actinomycetes</taxon>
        <taxon>Streptosporangiales</taxon>
        <taxon>Thermomonosporaceae</taxon>
        <taxon>Actinomadura</taxon>
    </lineage>
</organism>
<dbReference type="SUPFAM" id="SSF110083">
    <property type="entry name" value="Peptidylarginine deiminase Pad4, middle domain"/>
    <property type="match status" value="1"/>
</dbReference>
<protein>
    <recommendedName>
        <fullName evidence="1">Protein-arginine deiminase C-terminal domain-containing protein</fullName>
    </recommendedName>
</protein>
<dbReference type="SUPFAM" id="SSF55909">
    <property type="entry name" value="Pentein"/>
    <property type="match status" value="2"/>
</dbReference>
<feature type="domain" description="Protein-arginine deiminase C-terminal" evidence="1">
    <location>
        <begin position="135"/>
        <end position="276"/>
    </location>
</feature>
<dbReference type="Proteomes" id="UP000669179">
    <property type="component" value="Unassembled WGS sequence"/>
</dbReference>
<dbReference type="AlphaFoldDB" id="A0A939PCK2"/>
<comment type="caution">
    <text evidence="2">The sequence shown here is derived from an EMBL/GenBank/DDBJ whole genome shotgun (WGS) entry which is preliminary data.</text>
</comment>
<dbReference type="InterPro" id="IPR036556">
    <property type="entry name" value="PAD_central_sf"/>
</dbReference>
<dbReference type="PANTHER" id="PTHR10837">
    <property type="entry name" value="PEPTIDYLARGININE DEIMINASE"/>
    <property type="match status" value="1"/>
</dbReference>
<sequence length="662" mass="71869">MSDKKVWAKEWERSGGILLANLDVNRVPLPQGDRSQCLDHMNDTVEGPADEAELTRLSLNGQGLTLRLSPSDAKRVRVFRRENGTWKRVAGLSASGPPTDTWAVPPGPADLTIEATTLPAADFPGSIAIGFRPDEDPMVFRVAPLLFTSNLHRVEKIFIRSVKGDTDRAIGEIKAALAGLPVEFAPAEMDGGPGDDRDLWLRDEFAIGYCWAPHEWMHVVLQLPREPAPGERDVLEEWVKRELPAPRMGLFPGLDEQGDSPNFGGNLEVSPPVPKTTGALDCGPAGAAVPEQPPAPFGKILLGGGRSLVFSMAADALIGLAAWRPVTRTVREAFARHMFTLGPDDKVRVQSLPRGGWRITEPWRQFEIVAAGGVARVYAVRSIFDDVRGFLEAQGVQPILPIDTSWLEVGHIDEVVTTVAAPATARGFAMPVVSPGLAVDLLTAAQNVQDSGPGGEHARVTGLFHGLTWGQDQPATMSVDEALRVHRETNEDLQIGKLIPIEQRLIDGLALDPEAIVRLPVLFAWLPLRQTAAFGVAFDGIHNRTFALTPNVVNMLAVGDHLLIPRPHGPRMSPADAETALKTAGVTGAATGEPRLPVGEDGRVDLFEACTSTVLAPLGVTVHYIETWDAYHQYLGELHCATNVVRRPPELDHDGPYWWEVR</sequence>
<dbReference type="InterPro" id="IPR004303">
    <property type="entry name" value="PAD"/>
</dbReference>
<dbReference type="Gene3D" id="2.60.40.1700">
    <property type="entry name" value="Protein-arginine deiminase, central domain"/>
    <property type="match status" value="1"/>
</dbReference>
<evidence type="ECO:0000259" key="1">
    <source>
        <dbReference type="Pfam" id="PF03068"/>
    </source>
</evidence>
<dbReference type="GO" id="GO:0005509">
    <property type="term" value="F:calcium ion binding"/>
    <property type="evidence" value="ECO:0007669"/>
    <property type="project" value="InterPro"/>
</dbReference>
<evidence type="ECO:0000313" key="3">
    <source>
        <dbReference type="Proteomes" id="UP000669179"/>
    </source>
</evidence>
<reference evidence="2" key="1">
    <citation type="submission" date="2021-03" db="EMBL/GenBank/DDBJ databases">
        <authorList>
            <person name="Kanchanasin P."/>
            <person name="Saeng-In P."/>
            <person name="Phongsopitanun W."/>
            <person name="Yuki M."/>
            <person name="Kudo T."/>
            <person name="Ohkuma M."/>
            <person name="Tanasupawat S."/>
        </authorList>
    </citation>
    <scope>NUCLEOTIDE SEQUENCE</scope>
    <source>
        <strain evidence="2">GKU 128</strain>
    </source>
</reference>
<dbReference type="EMBL" id="JAGEOJ010000009">
    <property type="protein sequence ID" value="MBO2450120.1"/>
    <property type="molecule type" value="Genomic_DNA"/>
</dbReference>
<gene>
    <name evidence="2" type="ORF">J4573_23660</name>
</gene>
<dbReference type="Gene3D" id="3.75.10.10">
    <property type="entry name" value="L-arginine/glycine Amidinotransferase, Chain A"/>
    <property type="match status" value="2"/>
</dbReference>
<evidence type="ECO:0000313" key="2">
    <source>
        <dbReference type="EMBL" id="MBO2450120.1"/>
    </source>
</evidence>
<dbReference type="PANTHER" id="PTHR10837:SF8">
    <property type="entry name" value="PROTEIN-ARGININE DEIMINASE"/>
    <property type="match status" value="1"/>
</dbReference>
<dbReference type="GO" id="GO:0004668">
    <property type="term" value="F:protein-arginine deiminase activity"/>
    <property type="evidence" value="ECO:0007669"/>
    <property type="project" value="InterPro"/>
</dbReference>
<name>A0A939PCK2_9ACTN</name>
<accession>A0A939PCK2</accession>
<dbReference type="InterPro" id="IPR013530">
    <property type="entry name" value="PAD_C"/>
</dbReference>
<proteinExistence type="predicted"/>
<feature type="domain" description="Protein-arginine deiminase C-terminal" evidence="1">
    <location>
        <begin position="604"/>
        <end position="649"/>
    </location>
</feature>